<dbReference type="Pfam" id="PF13187">
    <property type="entry name" value="Fer4_9"/>
    <property type="match status" value="1"/>
</dbReference>
<feature type="binding site" evidence="6">
    <location>
        <position position="16"/>
    </location>
    <ligand>
        <name>[4Fe-4S] cluster</name>
        <dbReference type="ChEBI" id="CHEBI:49883"/>
        <label>1</label>
    </ligand>
</feature>
<evidence type="ECO:0000259" key="7">
    <source>
        <dbReference type="PROSITE" id="PS51379"/>
    </source>
</evidence>
<proteinExistence type="inferred from homology"/>
<feature type="binding site" evidence="6">
    <location>
        <position position="22"/>
    </location>
    <ligand>
        <name>[4Fe-4S] cluster</name>
        <dbReference type="ChEBI" id="CHEBI:49883"/>
        <label>1</label>
    </ligand>
</feature>
<dbReference type="NCBIfam" id="TIGR00402">
    <property type="entry name" value="napF"/>
    <property type="match status" value="1"/>
</dbReference>
<dbReference type="PROSITE" id="PS51379">
    <property type="entry name" value="4FE4S_FER_2"/>
    <property type="match status" value="3"/>
</dbReference>
<dbReference type="Pfam" id="PF12838">
    <property type="entry name" value="Fer4_7"/>
    <property type="match status" value="1"/>
</dbReference>
<dbReference type="InterPro" id="IPR004496">
    <property type="entry name" value="NapF"/>
</dbReference>
<gene>
    <name evidence="6" type="primary">napF</name>
    <name evidence="8" type="ORF">C666_08825</name>
</gene>
<sequence length="157" mass="16256">MRPPWALVEPVFLAACTRCDACIDACPTTILVRADGGYPAADFSLGECTFCGECAARCEPRALVRGADGAAPWALKASIGHGCLAESGVECRVCGENCPMGAIRFRPRLGGVALPQLDDSACTGCGACFAPCPTRAIALGAEAAERMPDEFPTGSER</sequence>
<comment type="subunit">
    <text evidence="6">Interacts with the cytoplasmic NapA precursor.</text>
</comment>
<dbReference type="AlphaFoldDB" id="N6Y2L1"/>
<keyword evidence="6" id="KW-0963">Cytoplasm</keyword>
<evidence type="ECO:0000256" key="2">
    <source>
        <dbReference type="ARBA" id="ARBA00022723"/>
    </source>
</evidence>
<feature type="binding site" evidence="6">
    <location>
        <position position="128"/>
    </location>
    <ligand>
        <name>[4Fe-4S] cluster</name>
        <dbReference type="ChEBI" id="CHEBI:49883"/>
        <label>3</label>
    </ligand>
</feature>
<keyword evidence="5 6" id="KW-0411">Iron-sulfur</keyword>
<comment type="function">
    <text evidence="6">Could be involved in the maturation of NapA, the catalytic subunit of the periplasmic nitrate reductase, before its export into the periplasm.</text>
</comment>
<dbReference type="GO" id="GO:0005737">
    <property type="term" value="C:cytoplasm"/>
    <property type="evidence" value="ECO:0007669"/>
    <property type="project" value="UniProtKB-SubCell"/>
</dbReference>
<dbReference type="InterPro" id="IPR017900">
    <property type="entry name" value="4Fe4S_Fe_S_CS"/>
</dbReference>
<evidence type="ECO:0000256" key="5">
    <source>
        <dbReference type="ARBA" id="ARBA00023014"/>
    </source>
</evidence>
<dbReference type="SUPFAM" id="SSF54862">
    <property type="entry name" value="4Fe-4S ferredoxins"/>
    <property type="match status" value="1"/>
</dbReference>
<dbReference type="CDD" id="cd10564">
    <property type="entry name" value="NapF_like"/>
    <property type="match status" value="1"/>
</dbReference>
<comment type="cofactor">
    <cofactor evidence="6">
        <name>[4Fe-4S] cluster</name>
        <dbReference type="ChEBI" id="CHEBI:49883"/>
    </cofactor>
</comment>
<evidence type="ECO:0000256" key="6">
    <source>
        <dbReference type="HAMAP-Rule" id="MF_02201"/>
    </source>
</evidence>
<feature type="binding site" evidence="6">
    <location>
        <position position="51"/>
    </location>
    <ligand>
        <name>[4Fe-4S] cluster</name>
        <dbReference type="ChEBI" id="CHEBI:49883"/>
        <label>2</label>
    </ligand>
</feature>
<feature type="binding site" evidence="6">
    <location>
        <position position="132"/>
    </location>
    <ligand>
        <name>[4Fe-4S] cluster</name>
        <dbReference type="ChEBI" id="CHEBI:49883"/>
        <label>3</label>
    </ligand>
</feature>
<evidence type="ECO:0000256" key="4">
    <source>
        <dbReference type="ARBA" id="ARBA00023004"/>
    </source>
</evidence>
<dbReference type="EMBL" id="AMXE01000026">
    <property type="protein sequence ID" value="ENO88396.1"/>
    <property type="molecule type" value="Genomic_DNA"/>
</dbReference>
<feature type="domain" description="4Fe-4S ferredoxin-type" evidence="7">
    <location>
        <begin position="37"/>
        <end position="68"/>
    </location>
</feature>
<keyword evidence="1 6" id="KW-0004">4Fe-4S</keyword>
<keyword evidence="3 6" id="KW-0677">Repeat</keyword>
<feature type="binding site" evidence="6">
    <location>
        <position position="125"/>
    </location>
    <ligand>
        <name>[4Fe-4S] cluster</name>
        <dbReference type="ChEBI" id="CHEBI:49883"/>
        <label>3</label>
    </ligand>
</feature>
<feature type="binding site" evidence="6">
    <location>
        <position position="122"/>
    </location>
    <ligand>
        <name>[4Fe-4S] cluster</name>
        <dbReference type="ChEBI" id="CHEBI:49883"/>
        <label>3</label>
    </ligand>
</feature>
<dbReference type="GO" id="GO:0051539">
    <property type="term" value="F:4 iron, 4 sulfur cluster binding"/>
    <property type="evidence" value="ECO:0007669"/>
    <property type="project" value="UniProtKB-UniRule"/>
</dbReference>
<dbReference type="Proteomes" id="UP000013232">
    <property type="component" value="Unassembled WGS sequence"/>
</dbReference>
<feature type="binding site" evidence="6">
    <location>
        <position position="48"/>
    </location>
    <ligand>
        <name>[4Fe-4S] cluster</name>
        <dbReference type="ChEBI" id="CHEBI:49883"/>
        <label>2</label>
    </ligand>
</feature>
<comment type="caution">
    <text evidence="8">The sequence shown here is derived from an EMBL/GenBank/DDBJ whole genome shotgun (WGS) entry which is preliminary data.</text>
</comment>
<keyword evidence="2 6" id="KW-0479">Metal-binding</keyword>
<evidence type="ECO:0000313" key="9">
    <source>
        <dbReference type="Proteomes" id="UP000013232"/>
    </source>
</evidence>
<dbReference type="STRING" id="1123367.GCA_000621305_02551"/>
<keyword evidence="4 6" id="KW-0408">Iron</keyword>
<feature type="binding site" evidence="6">
    <location>
        <position position="19"/>
    </location>
    <ligand>
        <name>[4Fe-4S] cluster</name>
        <dbReference type="ChEBI" id="CHEBI:49883"/>
        <label>1</label>
    </ligand>
</feature>
<dbReference type="eggNOG" id="COG1145">
    <property type="taxonomic scope" value="Bacteria"/>
</dbReference>
<dbReference type="PANTHER" id="PTHR43724:SF1">
    <property type="entry name" value="PYRUVATE SYNTHASE SUBUNIT PORD"/>
    <property type="match status" value="1"/>
</dbReference>
<protein>
    <recommendedName>
        <fullName evidence="6">Ferredoxin-type protein NapF</fullName>
    </recommendedName>
</protein>
<evidence type="ECO:0000313" key="8">
    <source>
        <dbReference type="EMBL" id="ENO88396.1"/>
    </source>
</evidence>
<comment type="similarity">
    <text evidence="6">Belongs to the NapF family.</text>
</comment>
<comment type="subcellular location">
    <subcellularLocation>
        <location evidence="6">Cytoplasm</location>
    </subcellularLocation>
</comment>
<dbReference type="GO" id="GO:0046872">
    <property type="term" value="F:metal ion binding"/>
    <property type="evidence" value="ECO:0007669"/>
    <property type="project" value="UniProtKB-KW"/>
</dbReference>
<keyword evidence="9" id="KW-1185">Reference proteome</keyword>
<dbReference type="InterPro" id="IPR017896">
    <property type="entry name" value="4Fe4S_Fe-S-bd"/>
</dbReference>
<accession>N6Y2L1</accession>
<feature type="domain" description="4Fe-4S ferredoxin-type" evidence="7">
    <location>
        <begin position="7"/>
        <end position="36"/>
    </location>
</feature>
<dbReference type="PANTHER" id="PTHR43724">
    <property type="entry name" value="PYRUVATE SYNTHASE SUBUNIT PORD"/>
    <property type="match status" value="1"/>
</dbReference>
<reference evidence="8 9" key="1">
    <citation type="submission" date="2012-09" db="EMBL/GenBank/DDBJ databases">
        <title>Draft Genome Sequences of 6 Strains from Genus Thauera.</title>
        <authorList>
            <person name="Liu B."/>
            <person name="Shapleigh J.P."/>
            <person name="Frostegard A.H."/>
        </authorList>
    </citation>
    <scope>NUCLEOTIDE SEQUENCE [LARGE SCALE GENOMIC DNA]</scope>
    <source>
        <strain evidence="9">47Lol / DSM 12138</strain>
    </source>
</reference>
<feature type="binding site" evidence="6">
    <location>
        <position position="54"/>
    </location>
    <ligand>
        <name>[4Fe-4S] cluster</name>
        <dbReference type="ChEBI" id="CHEBI:49883"/>
        <label>2</label>
    </ligand>
</feature>
<dbReference type="Gene3D" id="3.30.70.20">
    <property type="match status" value="2"/>
</dbReference>
<feature type="domain" description="4Fe-4S ferredoxin-type" evidence="7">
    <location>
        <begin position="113"/>
        <end position="142"/>
    </location>
</feature>
<evidence type="ECO:0000256" key="3">
    <source>
        <dbReference type="ARBA" id="ARBA00022737"/>
    </source>
</evidence>
<dbReference type="HAMAP" id="MF_02201">
    <property type="entry name" value="NapF"/>
    <property type="match status" value="1"/>
</dbReference>
<name>N6Y2L1_THAL4</name>
<feature type="binding site" evidence="6">
    <location>
        <position position="26"/>
    </location>
    <ligand>
        <name>[4Fe-4S] cluster</name>
        <dbReference type="ChEBI" id="CHEBI:49883"/>
        <label>1</label>
    </ligand>
</feature>
<feature type="binding site" evidence="6">
    <location>
        <position position="58"/>
    </location>
    <ligand>
        <name>[4Fe-4S] cluster</name>
        <dbReference type="ChEBI" id="CHEBI:49883"/>
        <label>2</label>
    </ligand>
</feature>
<organism evidence="8 9">
    <name type="scientific">Thauera linaloolentis (strain DSM 12138 / JCM 21573 / CCUG 41526 / CIP 105981 / IAM 15112 / NBRC 102519 / 47Lol)</name>
    <dbReference type="NCBI Taxonomy" id="1123367"/>
    <lineage>
        <taxon>Bacteria</taxon>
        <taxon>Pseudomonadati</taxon>
        <taxon>Pseudomonadota</taxon>
        <taxon>Betaproteobacteria</taxon>
        <taxon>Rhodocyclales</taxon>
        <taxon>Zoogloeaceae</taxon>
        <taxon>Thauera</taxon>
    </lineage>
</organism>
<dbReference type="PROSITE" id="PS00198">
    <property type="entry name" value="4FE4S_FER_1"/>
    <property type="match status" value="3"/>
</dbReference>
<evidence type="ECO:0000256" key="1">
    <source>
        <dbReference type="ARBA" id="ARBA00022485"/>
    </source>
</evidence>